<evidence type="ECO:0000313" key="4">
    <source>
        <dbReference type="EMBL" id="SFT48239.1"/>
    </source>
</evidence>
<dbReference type="SUPFAM" id="SSF109604">
    <property type="entry name" value="HD-domain/PDEase-like"/>
    <property type="match status" value="1"/>
</dbReference>
<dbReference type="SMART" id="SM00052">
    <property type="entry name" value="EAL"/>
    <property type="match status" value="1"/>
</dbReference>
<feature type="domain" description="EAL" evidence="1">
    <location>
        <begin position="1"/>
        <end position="205"/>
    </location>
</feature>
<reference evidence="4 5" key="1">
    <citation type="submission" date="2016-10" db="EMBL/GenBank/DDBJ databases">
        <authorList>
            <person name="Varghese N."/>
            <person name="Submissions S."/>
        </authorList>
    </citation>
    <scope>NUCLEOTIDE SEQUENCE [LARGE SCALE GENOMIC DNA]</scope>
    <source>
        <strain evidence="4 5">CGMCC 1.8499</strain>
    </source>
</reference>
<reference evidence="3 6" key="2">
    <citation type="submission" date="2018-08" db="EMBL/GenBank/DDBJ databases">
        <title>Draft genome sequence of Pseudoalteromonas donghaensis HJ51.</title>
        <authorList>
            <person name="Oh J."/>
            <person name="Roh D."/>
        </authorList>
    </citation>
    <scope>NUCLEOTIDE SEQUENCE [LARGE SCALE GENOMIC DNA]</scope>
    <source>
        <strain evidence="3 6">HJ51</strain>
    </source>
</reference>
<dbReference type="Gene3D" id="3.20.20.450">
    <property type="entry name" value="EAL domain"/>
    <property type="match status" value="1"/>
</dbReference>
<dbReference type="Pfam" id="PF08668">
    <property type="entry name" value="HDOD"/>
    <property type="match status" value="1"/>
</dbReference>
<evidence type="ECO:0000259" key="2">
    <source>
        <dbReference type="PROSITE" id="PS51833"/>
    </source>
</evidence>
<dbReference type="InterPro" id="IPR014408">
    <property type="entry name" value="dGMP_Pdiesterase_EAL/HD-GYP"/>
</dbReference>
<accession>A0AAD0WBY2</accession>
<dbReference type="InterPro" id="IPR035919">
    <property type="entry name" value="EAL_sf"/>
</dbReference>
<dbReference type="InterPro" id="IPR052340">
    <property type="entry name" value="RNase_Y/CdgJ"/>
</dbReference>
<dbReference type="Proteomes" id="UP000264605">
    <property type="component" value="Chromosome"/>
</dbReference>
<dbReference type="Proteomes" id="UP000183805">
    <property type="component" value="Unassembled WGS sequence"/>
</dbReference>
<dbReference type="PANTHER" id="PTHR33525">
    <property type="match status" value="1"/>
</dbReference>
<evidence type="ECO:0000313" key="3">
    <source>
        <dbReference type="EMBL" id="AXV64675.1"/>
    </source>
</evidence>
<dbReference type="EMBL" id="CP032090">
    <property type="protein sequence ID" value="AXV64675.1"/>
    <property type="molecule type" value="Genomic_DNA"/>
</dbReference>
<dbReference type="InterPro" id="IPR013976">
    <property type="entry name" value="HDOD"/>
</dbReference>
<evidence type="ECO:0000313" key="5">
    <source>
        <dbReference type="Proteomes" id="UP000183805"/>
    </source>
</evidence>
<name>A0AAD0WBY2_9GAMM</name>
<dbReference type="PANTHER" id="PTHR33525:SF4">
    <property type="entry name" value="CYCLIC DI-GMP PHOSPHODIESTERASE CDGJ"/>
    <property type="match status" value="1"/>
</dbReference>
<dbReference type="KEGG" id="pdj:D0907_04945"/>
<protein>
    <submittedName>
        <fullName evidence="4">EAL and modified HD-GYP domain-containing signal transduction protein</fullName>
    </submittedName>
    <submittedName>
        <fullName evidence="3">HDOD domain-containing protein</fullName>
    </submittedName>
</protein>
<organism evidence="3 6">
    <name type="scientific">Pseudoalteromonas lipolytica</name>
    <dbReference type="NCBI Taxonomy" id="570156"/>
    <lineage>
        <taxon>Bacteria</taxon>
        <taxon>Pseudomonadati</taxon>
        <taxon>Pseudomonadota</taxon>
        <taxon>Gammaproteobacteria</taxon>
        <taxon>Alteromonadales</taxon>
        <taxon>Pseudoalteromonadaceae</taxon>
        <taxon>Pseudoalteromonas</taxon>
    </lineage>
</organism>
<keyword evidence="5" id="KW-1185">Reference proteome</keyword>
<sequence length="407" mass="46321">MYFYAARQPILDKEKKLIGYELLFRDGVDNVFPDIDGDEATSRLIEGSQFNFGLEDLTDNKPAFINFTLDTLQKGYPLLLGKDHVVVEILETIQPGKRLLALVKDLKEKGYTLALDDYIHQPVWRHFYPFIDIIKIDFLSSEAESIKEVIEAIKPFPHIKLLAEKVETHEKYQLALDLGFSYFQGFFFSKPEMVQSKTLPPSEMALAELLYETSSVDLNLKKITEVFERDVNLSYKLLRYSNSAAFKRRAEISTIKQALIVLGSEEIKRFLSLLFAAQVAADKPAELIRLSLTRARFAELLAISHGKFRDTGMAFLTGMMSLMDAILDEEMSSVMNKLPLANDIKVALLKDEGLLASYLRLVKQYEQANWQNANEIQQALGLKPEEVPDAYHDAVNWANEQMAVFGD</sequence>
<dbReference type="PIRSF" id="PIRSF003180">
    <property type="entry name" value="DiGMPpdiest_YuxH"/>
    <property type="match status" value="1"/>
</dbReference>
<dbReference type="EMBL" id="FPAZ01000003">
    <property type="protein sequence ID" value="SFT48239.1"/>
    <property type="molecule type" value="Genomic_DNA"/>
</dbReference>
<dbReference type="Pfam" id="PF00563">
    <property type="entry name" value="EAL"/>
    <property type="match status" value="1"/>
</dbReference>
<proteinExistence type="predicted"/>
<dbReference type="InterPro" id="IPR001633">
    <property type="entry name" value="EAL_dom"/>
</dbReference>
<gene>
    <name evidence="3" type="ORF">D0907_04945</name>
    <name evidence="4" type="ORF">SAMN04487854_103230</name>
</gene>
<dbReference type="Gene3D" id="1.10.3210.10">
    <property type="entry name" value="Hypothetical protein af1432"/>
    <property type="match status" value="1"/>
</dbReference>
<evidence type="ECO:0000313" key="6">
    <source>
        <dbReference type="Proteomes" id="UP000264605"/>
    </source>
</evidence>
<feature type="domain" description="HDOD" evidence="2">
    <location>
        <begin position="199"/>
        <end position="386"/>
    </location>
</feature>
<dbReference type="RefSeq" id="WP_036970026.1">
    <property type="nucleotide sequence ID" value="NZ_CP032090.1"/>
</dbReference>
<dbReference type="AlphaFoldDB" id="A0AAD0WBY2"/>
<dbReference type="SUPFAM" id="SSF141868">
    <property type="entry name" value="EAL domain-like"/>
    <property type="match status" value="1"/>
</dbReference>
<dbReference type="PROSITE" id="PS50883">
    <property type="entry name" value="EAL"/>
    <property type="match status" value="1"/>
</dbReference>
<evidence type="ECO:0000259" key="1">
    <source>
        <dbReference type="PROSITE" id="PS50883"/>
    </source>
</evidence>
<dbReference type="PROSITE" id="PS51833">
    <property type="entry name" value="HDOD"/>
    <property type="match status" value="1"/>
</dbReference>
<dbReference type="GeneID" id="99504799"/>